<dbReference type="EMBL" id="BKCJ010005348">
    <property type="protein sequence ID" value="GEU66239.1"/>
    <property type="molecule type" value="Genomic_DNA"/>
</dbReference>
<accession>A0A6L2LYM9</accession>
<feature type="region of interest" description="Disordered" evidence="1">
    <location>
        <begin position="42"/>
        <end position="103"/>
    </location>
</feature>
<reference evidence="2" key="1">
    <citation type="journal article" date="2019" name="Sci. Rep.">
        <title>Draft genome of Tanacetum cinerariifolium, the natural source of mosquito coil.</title>
        <authorList>
            <person name="Yamashiro T."/>
            <person name="Shiraishi A."/>
            <person name="Satake H."/>
            <person name="Nakayama K."/>
        </authorList>
    </citation>
    <scope>NUCLEOTIDE SEQUENCE</scope>
</reference>
<evidence type="ECO:0000256" key="1">
    <source>
        <dbReference type="SAM" id="MobiDB-lite"/>
    </source>
</evidence>
<gene>
    <name evidence="2" type="ORF">Tci_038217</name>
</gene>
<feature type="compositionally biased region" description="Polar residues" evidence="1">
    <location>
        <begin position="84"/>
        <end position="98"/>
    </location>
</feature>
<proteinExistence type="predicted"/>
<organism evidence="2">
    <name type="scientific">Tanacetum cinerariifolium</name>
    <name type="common">Dalmatian daisy</name>
    <name type="synonym">Chrysanthemum cinerariifolium</name>
    <dbReference type="NCBI Taxonomy" id="118510"/>
    <lineage>
        <taxon>Eukaryota</taxon>
        <taxon>Viridiplantae</taxon>
        <taxon>Streptophyta</taxon>
        <taxon>Embryophyta</taxon>
        <taxon>Tracheophyta</taxon>
        <taxon>Spermatophyta</taxon>
        <taxon>Magnoliopsida</taxon>
        <taxon>eudicotyledons</taxon>
        <taxon>Gunneridae</taxon>
        <taxon>Pentapetalae</taxon>
        <taxon>asterids</taxon>
        <taxon>campanulids</taxon>
        <taxon>Asterales</taxon>
        <taxon>Asteraceae</taxon>
        <taxon>Asteroideae</taxon>
        <taxon>Anthemideae</taxon>
        <taxon>Anthemidinae</taxon>
        <taxon>Tanacetum</taxon>
    </lineage>
</organism>
<dbReference type="AlphaFoldDB" id="A0A6L2LYM9"/>
<sequence>MKRKDKEVKEEKKVVEIVQETNVDDISAKKNNEVVTEKEVVDISGSQDIRKEHKQTPISLPIRSPRNGLSSDKTISEELVDTVTPKNATSSKTPSTTTRQKKSFTLKTRHLPGSIIGMCRRRGLIRSRIKTKFITREFFVEKIKEVIQHCDTIVHELTTTTTNEMLKKEMPRLVKLAVNKDREVSSVDISGMVSKEFATHRPKLIEELF</sequence>
<name>A0A6L2LYM9_TANCI</name>
<comment type="caution">
    <text evidence="2">The sequence shown here is derived from an EMBL/GenBank/DDBJ whole genome shotgun (WGS) entry which is preliminary data.</text>
</comment>
<protein>
    <submittedName>
        <fullName evidence="2">Uncharacterized protein</fullName>
    </submittedName>
</protein>
<evidence type="ECO:0000313" key="2">
    <source>
        <dbReference type="EMBL" id="GEU66239.1"/>
    </source>
</evidence>